<comment type="caution">
    <text evidence="3">The sequence shown here is derived from an EMBL/GenBank/DDBJ whole genome shotgun (WGS) entry which is preliminary data.</text>
</comment>
<organism evidence="3 4">
    <name type="scientific">Zosterops borbonicus</name>
    <dbReference type="NCBI Taxonomy" id="364589"/>
    <lineage>
        <taxon>Eukaryota</taxon>
        <taxon>Metazoa</taxon>
        <taxon>Chordata</taxon>
        <taxon>Craniata</taxon>
        <taxon>Vertebrata</taxon>
        <taxon>Euteleostomi</taxon>
        <taxon>Archelosauria</taxon>
        <taxon>Archosauria</taxon>
        <taxon>Dinosauria</taxon>
        <taxon>Saurischia</taxon>
        <taxon>Theropoda</taxon>
        <taxon>Coelurosauria</taxon>
        <taxon>Aves</taxon>
        <taxon>Neognathae</taxon>
        <taxon>Neoaves</taxon>
        <taxon>Telluraves</taxon>
        <taxon>Australaves</taxon>
        <taxon>Passeriformes</taxon>
        <taxon>Sylvioidea</taxon>
        <taxon>Zosteropidae</taxon>
        <taxon>Zosterops</taxon>
    </lineage>
</organism>
<name>A0A8K1D642_9PASS</name>
<dbReference type="GO" id="GO:0000472">
    <property type="term" value="P:endonucleolytic cleavage to generate mature 5'-end of SSU-rRNA from (SSU-rRNA, 5.8S rRNA, LSU-rRNA)"/>
    <property type="evidence" value="ECO:0007669"/>
    <property type="project" value="TreeGrafter"/>
</dbReference>
<evidence type="ECO:0000313" key="4">
    <source>
        <dbReference type="Proteomes" id="UP000796761"/>
    </source>
</evidence>
<dbReference type="EMBL" id="SWJQ01002408">
    <property type="protein sequence ID" value="TRZ06540.1"/>
    <property type="molecule type" value="Genomic_DNA"/>
</dbReference>
<evidence type="ECO:0000256" key="2">
    <source>
        <dbReference type="SAM" id="MobiDB-lite"/>
    </source>
</evidence>
<keyword evidence="4" id="KW-1185">Reference proteome</keyword>
<dbReference type="GO" id="GO:0030686">
    <property type="term" value="C:90S preribosome"/>
    <property type="evidence" value="ECO:0007669"/>
    <property type="project" value="TreeGrafter"/>
</dbReference>
<dbReference type="PANTHER" id="PTHR13102:SF0">
    <property type="entry name" value="NUCLEOLAR PROTEIN 9"/>
    <property type="match status" value="1"/>
</dbReference>
<proteinExistence type="predicted"/>
<gene>
    <name evidence="3" type="ORF">HGM15179_020567</name>
</gene>
<dbReference type="GO" id="GO:0000447">
    <property type="term" value="P:endonucleolytic cleavage in ITS1 to separate SSU-rRNA from 5.8S rRNA and LSU-rRNA from tricistronic rRNA transcript (SSU-rRNA, 5.8S rRNA, LSU-rRNA)"/>
    <property type="evidence" value="ECO:0007669"/>
    <property type="project" value="TreeGrafter"/>
</dbReference>
<dbReference type="AlphaFoldDB" id="A0A8K1D642"/>
<dbReference type="GO" id="GO:0003723">
    <property type="term" value="F:RNA binding"/>
    <property type="evidence" value="ECO:0007669"/>
    <property type="project" value="InterPro"/>
</dbReference>
<dbReference type="InterPro" id="IPR040000">
    <property type="entry name" value="NOP9"/>
</dbReference>
<protein>
    <submittedName>
        <fullName evidence="3">Uncharacterized protein</fullName>
    </submittedName>
</protein>
<keyword evidence="1" id="KW-0677">Repeat</keyword>
<dbReference type="Gene3D" id="1.25.10.10">
    <property type="entry name" value="Leucine-rich Repeat Variant"/>
    <property type="match status" value="1"/>
</dbReference>
<feature type="region of interest" description="Disordered" evidence="2">
    <location>
        <begin position="1"/>
        <end position="27"/>
    </location>
</feature>
<evidence type="ECO:0000313" key="3">
    <source>
        <dbReference type="EMBL" id="TRZ06540.1"/>
    </source>
</evidence>
<feature type="non-terminal residue" evidence="3">
    <location>
        <position position="1"/>
    </location>
</feature>
<dbReference type="InterPro" id="IPR001313">
    <property type="entry name" value="Pumilio_RNA-bd_rpt"/>
</dbReference>
<dbReference type="GO" id="GO:0030688">
    <property type="term" value="C:preribosome, small subunit precursor"/>
    <property type="evidence" value="ECO:0007669"/>
    <property type="project" value="TreeGrafter"/>
</dbReference>
<dbReference type="GO" id="GO:0005730">
    <property type="term" value="C:nucleolus"/>
    <property type="evidence" value="ECO:0007669"/>
    <property type="project" value="TreeGrafter"/>
</dbReference>
<accession>A0A8K1D642</accession>
<reference evidence="3" key="1">
    <citation type="submission" date="2019-04" db="EMBL/GenBank/DDBJ databases">
        <title>Genome assembly of Zosterops borbonicus 15179.</title>
        <authorList>
            <person name="Leroy T."/>
            <person name="Anselmetti Y."/>
            <person name="Tilak M.-K."/>
            <person name="Nabholz B."/>
        </authorList>
    </citation>
    <scope>NUCLEOTIDE SEQUENCE</scope>
    <source>
        <strain evidence="3">HGM_15179</strain>
        <tissue evidence="3">Muscle</tissue>
    </source>
</reference>
<evidence type="ECO:0000256" key="1">
    <source>
        <dbReference type="ARBA" id="ARBA00022737"/>
    </source>
</evidence>
<dbReference type="Pfam" id="PF22493">
    <property type="entry name" value="PUF_NOP9"/>
    <property type="match status" value="1"/>
</dbReference>
<dbReference type="GO" id="GO:0000480">
    <property type="term" value="P:endonucleolytic cleavage in 5'-ETS of tricistronic rRNA transcript (SSU-rRNA, 5.8S rRNA, LSU-rRNA)"/>
    <property type="evidence" value="ECO:0007669"/>
    <property type="project" value="TreeGrafter"/>
</dbReference>
<dbReference type="Proteomes" id="UP000796761">
    <property type="component" value="Unassembled WGS sequence"/>
</dbReference>
<dbReference type="PANTHER" id="PTHR13102">
    <property type="entry name" value="NUCLEOLAR PROTEIN 9"/>
    <property type="match status" value="1"/>
</dbReference>
<dbReference type="OrthoDB" id="9987665at2759"/>
<sequence length="326" mass="34696">MAAHTESPPEPGLSRQGRQSRPRLDPDGAEYFRRALEMLEEGLSEEELGLFVPQVLSEAARWGPALPLDPRGSRLLLLLLPRAPPALLPPLLLSGVPGHPRGSRVLEAALGRVLALLGEGRALGEPLEEALGALGGILGQDLGGSARDPNGSFVLRALLGVLGGEMFTDLLTPPCASLCLQGALWALHRSQSPSCAHFCRALIGCLSQESPAHDPSPLLTSLHDPARSRLLEAAMTVMDPPGLRELFRDHLRGHLRGVALHRVANHGLQRLLGHAPEDVVSEVLSEVGPALGEVLAQGHPGVVTALLGAARRHPKLQGEALRWLFQ</sequence>
<dbReference type="InterPro" id="IPR011989">
    <property type="entry name" value="ARM-like"/>
</dbReference>
<dbReference type="GO" id="GO:0000056">
    <property type="term" value="P:ribosomal small subunit export from nucleus"/>
    <property type="evidence" value="ECO:0007669"/>
    <property type="project" value="TreeGrafter"/>
</dbReference>